<evidence type="ECO:0000313" key="5">
    <source>
        <dbReference type="Proteomes" id="UP000239203"/>
    </source>
</evidence>
<dbReference type="Proteomes" id="UP000239203">
    <property type="component" value="Unassembled WGS sequence"/>
</dbReference>
<evidence type="ECO:0000256" key="2">
    <source>
        <dbReference type="ARBA" id="ARBA00022679"/>
    </source>
</evidence>
<evidence type="ECO:0000256" key="1">
    <source>
        <dbReference type="ARBA" id="ARBA00009995"/>
    </source>
</evidence>
<organism evidence="4 5">
    <name type="scientific">Actinokineospora auranticolor</name>
    <dbReference type="NCBI Taxonomy" id="155976"/>
    <lineage>
        <taxon>Bacteria</taxon>
        <taxon>Bacillati</taxon>
        <taxon>Actinomycetota</taxon>
        <taxon>Actinomycetes</taxon>
        <taxon>Pseudonocardiales</taxon>
        <taxon>Pseudonocardiaceae</taxon>
        <taxon>Actinokineospora</taxon>
    </lineage>
</organism>
<sequence>MSWSRHYAVISFPGVGHVRPVLPVVEELRRRGHRVTHVVASRLADTARVSGARLVTYESSFPEPFGRAESVDDAARMLAELLREGFAPLDAAERALAGDRPDLLLHDDIAPHTARLLGARWDVPVVRLYAHFADNVQSGRSGGGAGIDPAAVLAHPALREAWQDEIDRLATHGLDADTVMSTLLRDDAVAELVFVPREFHPDGDFSPRRVFVGSTADPARARDPWTPPGERRVVLVSLGTTSAAAPGFFRACAEAFADTDWHVVMTLGSRVTPEEVGTVPPNVELHRWLTHLSVLPHASVYVGAAGMGSLLEALSCATPVLALPQTDEQRGNADRIAELGLGAALDPADVTPDTLRRLVDTLAADPGTAARARRMSGHLASAGGATRAADVLEQCADPSGANGFLAPQRTGNRH</sequence>
<comment type="similarity">
    <text evidence="1">Belongs to the UDP-glycosyltransferase family.</text>
</comment>
<dbReference type="SUPFAM" id="SSF53756">
    <property type="entry name" value="UDP-Glycosyltransferase/glycogen phosphorylase"/>
    <property type="match status" value="1"/>
</dbReference>
<dbReference type="PANTHER" id="PTHR21015:SF22">
    <property type="entry name" value="GLYCOSYLTRANSFERASE"/>
    <property type="match status" value="1"/>
</dbReference>
<gene>
    <name evidence="4" type="ORF">CLV40_105239</name>
</gene>
<dbReference type="AlphaFoldDB" id="A0A2S6GTH2"/>
<comment type="caution">
    <text evidence="4">The sequence shown here is derived from an EMBL/GenBank/DDBJ whole genome shotgun (WGS) entry which is preliminary data.</text>
</comment>
<dbReference type="GO" id="GO:0016758">
    <property type="term" value="F:hexosyltransferase activity"/>
    <property type="evidence" value="ECO:0007669"/>
    <property type="project" value="InterPro"/>
</dbReference>
<keyword evidence="2 4" id="KW-0808">Transferase</keyword>
<dbReference type="RefSeq" id="WP_181043456.1">
    <property type="nucleotide sequence ID" value="NZ_CP154825.1"/>
</dbReference>
<dbReference type="FunFam" id="3.40.50.2000:FF:000072">
    <property type="entry name" value="Glycosyl transferase"/>
    <property type="match status" value="1"/>
</dbReference>
<dbReference type="Pfam" id="PF06722">
    <property type="entry name" value="EryCIII-like_C"/>
    <property type="match status" value="1"/>
</dbReference>
<dbReference type="PANTHER" id="PTHR21015">
    <property type="entry name" value="UDP-N-ACETYLGLUCOSAMINE--N-ACETYLMURAMYL-(PENTAPEPTIDE) PYROPHOSPHORYL-UNDECAPRENOL N-ACETYLGLUCOSAMINE TRANSFERASE 1"/>
    <property type="match status" value="1"/>
</dbReference>
<dbReference type="InterPro" id="IPR002213">
    <property type="entry name" value="UDP_glucos_trans"/>
</dbReference>
<reference evidence="4 5" key="1">
    <citation type="submission" date="2018-02" db="EMBL/GenBank/DDBJ databases">
        <title>Genomic Encyclopedia of Archaeal and Bacterial Type Strains, Phase II (KMG-II): from individual species to whole genera.</title>
        <authorList>
            <person name="Goeker M."/>
        </authorList>
    </citation>
    <scope>NUCLEOTIDE SEQUENCE [LARGE SCALE GENOMIC DNA]</scope>
    <source>
        <strain evidence="4 5">YU 961-1</strain>
    </source>
</reference>
<dbReference type="InterPro" id="IPR010610">
    <property type="entry name" value="EryCIII-like_C"/>
</dbReference>
<dbReference type="InterPro" id="IPR006326">
    <property type="entry name" value="UDPGT_MGT-like"/>
</dbReference>
<dbReference type="EMBL" id="PTIX01000005">
    <property type="protein sequence ID" value="PPK68510.1"/>
    <property type="molecule type" value="Genomic_DNA"/>
</dbReference>
<dbReference type="GO" id="GO:0008194">
    <property type="term" value="F:UDP-glycosyltransferase activity"/>
    <property type="evidence" value="ECO:0007669"/>
    <property type="project" value="InterPro"/>
</dbReference>
<feature type="domain" description="Erythromycin biosynthesis protein CIII-like C-terminal" evidence="3">
    <location>
        <begin position="255"/>
        <end position="385"/>
    </location>
</feature>
<name>A0A2S6GTH2_9PSEU</name>
<dbReference type="CDD" id="cd03784">
    <property type="entry name" value="GT1_Gtf-like"/>
    <property type="match status" value="1"/>
</dbReference>
<protein>
    <submittedName>
        <fullName evidence="4">MGT family glycosyltransferase</fullName>
    </submittedName>
</protein>
<dbReference type="Gene3D" id="3.40.50.2000">
    <property type="entry name" value="Glycogen Phosphorylase B"/>
    <property type="match status" value="2"/>
</dbReference>
<dbReference type="NCBIfam" id="TIGR01426">
    <property type="entry name" value="MGT"/>
    <property type="match status" value="1"/>
</dbReference>
<evidence type="ECO:0000259" key="3">
    <source>
        <dbReference type="Pfam" id="PF06722"/>
    </source>
</evidence>
<accession>A0A2S6GTH2</accession>
<proteinExistence type="inferred from homology"/>
<evidence type="ECO:0000313" key="4">
    <source>
        <dbReference type="EMBL" id="PPK68510.1"/>
    </source>
</evidence>
<keyword evidence="5" id="KW-1185">Reference proteome</keyword>